<accession>A0A1L7XMX3</accession>
<evidence type="ECO:0000313" key="1">
    <source>
        <dbReference type="EMBL" id="CZR66276.1"/>
    </source>
</evidence>
<reference evidence="1 2" key="1">
    <citation type="submission" date="2016-03" db="EMBL/GenBank/DDBJ databases">
        <authorList>
            <person name="Ploux O."/>
        </authorList>
    </citation>
    <scope>NUCLEOTIDE SEQUENCE [LARGE SCALE GENOMIC DNA]</scope>
    <source>
        <strain evidence="1 2">UAMH 11012</strain>
    </source>
</reference>
<protein>
    <submittedName>
        <fullName evidence="1">Uncharacterized protein</fullName>
    </submittedName>
</protein>
<gene>
    <name evidence="1" type="ORF">PAC_16177</name>
</gene>
<proteinExistence type="predicted"/>
<dbReference type="EMBL" id="FJOG01000036">
    <property type="protein sequence ID" value="CZR66276.1"/>
    <property type="molecule type" value="Genomic_DNA"/>
</dbReference>
<dbReference type="Proteomes" id="UP000184330">
    <property type="component" value="Unassembled WGS sequence"/>
</dbReference>
<sequence length="171" mass="18404">MASTTLSIPQPPPTTNYHLKITNQTSLSYTFTVKIPNQPSPTPLQTSSQSPPLEICSLAPSTSKLLDLEIRSDSQDAHAFLILVTSDGFNDGEGLLPLDHDVLVNFWKDTGGLRGDYAFVNLLPGSRGGSIVNAAWEVGFSWQGWMGAKQLAPGEVRVGSGEGGRMLYVDK</sequence>
<name>A0A1L7XMX3_9HELO</name>
<evidence type="ECO:0000313" key="2">
    <source>
        <dbReference type="Proteomes" id="UP000184330"/>
    </source>
</evidence>
<dbReference type="AlphaFoldDB" id="A0A1L7XMX3"/>
<organism evidence="1 2">
    <name type="scientific">Phialocephala subalpina</name>
    <dbReference type="NCBI Taxonomy" id="576137"/>
    <lineage>
        <taxon>Eukaryota</taxon>
        <taxon>Fungi</taxon>
        <taxon>Dikarya</taxon>
        <taxon>Ascomycota</taxon>
        <taxon>Pezizomycotina</taxon>
        <taxon>Leotiomycetes</taxon>
        <taxon>Helotiales</taxon>
        <taxon>Mollisiaceae</taxon>
        <taxon>Phialocephala</taxon>
        <taxon>Phialocephala fortinii species complex</taxon>
    </lineage>
</organism>
<dbReference type="OrthoDB" id="10436126at2759"/>
<keyword evidence="2" id="KW-1185">Reference proteome</keyword>